<protein>
    <submittedName>
        <fullName evidence="1 2">Uncharacterized protein</fullName>
    </submittedName>
</protein>
<dbReference type="Proteomes" id="UP000015101">
    <property type="component" value="Unassembled WGS sequence"/>
</dbReference>
<organism evidence="2 3">
    <name type="scientific">Helobdella robusta</name>
    <name type="common">Californian leech</name>
    <dbReference type="NCBI Taxonomy" id="6412"/>
    <lineage>
        <taxon>Eukaryota</taxon>
        <taxon>Metazoa</taxon>
        <taxon>Spiralia</taxon>
        <taxon>Lophotrochozoa</taxon>
        <taxon>Annelida</taxon>
        <taxon>Clitellata</taxon>
        <taxon>Hirudinea</taxon>
        <taxon>Rhynchobdellida</taxon>
        <taxon>Glossiphoniidae</taxon>
        <taxon>Helobdella</taxon>
    </lineage>
</organism>
<proteinExistence type="predicted"/>
<dbReference type="HOGENOM" id="CLU_1403887_0_0_1"/>
<dbReference type="RefSeq" id="XP_009028199.1">
    <property type="nucleotide sequence ID" value="XM_009029951.1"/>
</dbReference>
<reference evidence="3" key="1">
    <citation type="submission" date="2012-12" db="EMBL/GenBank/DDBJ databases">
        <authorList>
            <person name="Hellsten U."/>
            <person name="Grimwood J."/>
            <person name="Chapman J.A."/>
            <person name="Shapiro H."/>
            <person name="Aerts A."/>
            <person name="Otillar R.P."/>
            <person name="Terry A.Y."/>
            <person name="Boore J.L."/>
            <person name="Simakov O."/>
            <person name="Marletaz F."/>
            <person name="Cho S.-J."/>
            <person name="Edsinger-Gonzales E."/>
            <person name="Havlak P."/>
            <person name="Kuo D.-H."/>
            <person name="Larsson T."/>
            <person name="Lv J."/>
            <person name="Arendt D."/>
            <person name="Savage R."/>
            <person name="Osoegawa K."/>
            <person name="de Jong P."/>
            <person name="Lindberg D.R."/>
            <person name="Seaver E.C."/>
            <person name="Weisblat D.A."/>
            <person name="Putnam N.H."/>
            <person name="Grigoriev I.V."/>
            <person name="Rokhsar D.S."/>
        </authorList>
    </citation>
    <scope>NUCLEOTIDE SEQUENCE</scope>
</reference>
<evidence type="ECO:0000313" key="3">
    <source>
        <dbReference type="Proteomes" id="UP000015101"/>
    </source>
</evidence>
<reference evidence="2" key="3">
    <citation type="submission" date="2015-06" db="UniProtKB">
        <authorList>
            <consortium name="EnsemblMetazoa"/>
        </authorList>
    </citation>
    <scope>IDENTIFICATION</scope>
</reference>
<keyword evidence="3" id="KW-1185">Reference proteome</keyword>
<gene>
    <name evidence="2" type="primary">20207799</name>
    <name evidence="1" type="ORF">HELRODRAFT_180660</name>
</gene>
<name>T1FG50_HELRO</name>
<dbReference type="KEGG" id="hro:HELRODRAFT_180660"/>
<dbReference type="EMBL" id="AMQM01007299">
    <property type="status" value="NOT_ANNOTATED_CDS"/>
    <property type="molecule type" value="Genomic_DNA"/>
</dbReference>
<dbReference type="CTD" id="20207799"/>
<dbReference type="AlphaFoldDB" id="T1FG50"/>
<dbReference type="InParanoid" id="T1FG50"/>
<accession>T1FG50</accession>
<dbReference type="EnsemblMetazoa" id="HelroT180660">
    <property type="protein sequence ID" value="HelroP180660"/>
    <property type="gene ID" value="HelroG180660"/>
</dbReference>
<evidence type="ECO:0000313" key="2">
    <source>
        <dbReference type="EnsemblMetazoa" id="HelroP180660"/>
    </source>
</evidence>
<dbReference type="GeneID" id="20207799"/>
<dbReference type="EMBL" id="KB097594">
    <property type="protein sequence ID" value="ESN93790.1"/>
    <property type="molecule type" value="Genomic_DNA"/>
</dbReference>
<sequence>MTSSMFMEIILPNPTMPEPTCVRLSSPRTIPYLKTVDIIIDDSKRIIQYSNSRKFLIGNQNEIILNEKFINFKWVKYFEKLNNCEKKSEFLKALPKRLLKEGRNACTALFDTLQRFMRMLAPPIETPRSTKTQPTKHEEQNTRKICRQIKYNSYIRTTVTDVYCMGASKWKIVSSNNELEIICWPVNPISNLQI</sequence>
<reference evidence="1 3" key="2">
    <citation type="journal article" date="2013" name="Nature">
        <title>Insights into bilaterian evolution from three spiralian genomes.</title>
        <authorList>
            <person name="Simakov O."/>
            <person name="Marletaz F."/>
            <person name="Cho S.J."/>
            <person name="Edsinger-Gonzales E."/>
            <person name="Havlak P."/>
            <person name="Hellsten U."/>
            <person name="Kuo D.H."/>
            <person name="Larsson T."/>
            <person name="Lv J."/>
            <person name="Arendt D."/>
            <person name="Savage R."/>
            <person name="Osoegawa K."/>
            <person name="de Jong P."/>
            <person name="Grimwood J."/>
            <person name="Chapman J.A."/>
            <person name="Shapiro H."/>
            <person name="Aerts A."/>
            <person name="Otillar R.P."/>
            <person name="Terry A.Y."/>
            <person name="Boore J.L."/>
            <person name="Grigoriev I.V."/>
            <person name="Lindberg D.R."/>
            <person name="Seaver E.C."/>
            <person name="Weisblat D.A."/>
            <person name="Putnam N.H."/>
            <person name="Rokhsar D.S."/>
        </authorList>
    </citation>
    <scope>NUCLEOTIDE SEQUENCE</scope>
</reference>
<evidence type="ECO:0000313" key="1">
    <source>
        <dbReference type="EMBL" id="ESN93790.1"/>
    </source>
</evidence>